<evidence type="ECO:0000313" key="2">
    <source>
        <dbReference type="Proteomes" id="UP001501302"/>
    </source>
</evidence>
<evidence type="ECO:0008006" key="3">
    <source>
        <dbReference type="Google" id="ProtNLM"/>
    </source>
</evidence>
<organism evidence="1 2">
    <name type="scientific">Algibacter agarivorans</name>
    <dbReference type="NCBI Taxonomy" id="1109741"/>
    <lineage>
        <taxon>Bacteria</taxon>
        <taxon>Pseudomonadati</taxon>
        <taxon>Bacteroidota</taxon>
        <taxon>Flavobacteriia</taxon>
        <taxon>Flavobacteriales</taxon>
        <taxon>Flavobacteriaceae</taxon>
        <taxon>Algibacter</taxon>
    </lineage>
</organism>
<sequence length="57" mass="6675">MFNYMVENLEKLIKVLKEEGVTIVGKIEEYKYCNFGRVLDNNGNKVELWESIDSAFL</sequence>
<reference evidence="2" key="1">
    <citation type="journal article" date="2019" name="Int. J. Syst. Evol. Microbiol.">
        <title>The Global Catalogue of Microorganisms (GCM) 10K type strain sequencing project: providing services to taxonomists for standard genome sequencing and annotation.</title>
        <authorList>
            <consortium name="The Broad Institute Genomics Platform"/>
            <consortium name="The Broad Institute Genome Sequencing Center for Infectious Disease"/>
            <person name="Wu L."/>
            <person name="Ma J."/>
        </authorList>
    </citation>
    <scope>NUCLEOTIDE SEQUENCE [LARGE SCALE GENOMIC DNA]</scope>
    <source>
        <strain evidence="2">JCM 18285</strain>
    </source>
</reference>
<dbReference type="Proteomes" id="UP001501302">
    <property type="component" value="Unassembled WGS sequence"/>
</dbReference>
<proteinExistence type="predicted"/>
<keyword evidence="2" id="KW-1185">Reference proteome</keyword>
<evidence type="ECO:0000313" key="1">
    <source>
        <dbReference type="EMBL" id="GAA4939800.1"/>
    </source>
</evidence>
<comment type="caution">
    <text evidence="1">The sequence shown here is derived from an EMBL/GenBank/DDBJ whole genome shotgun (WGS) entry which is preliminary data.</text>
</comment>
<dbReference type="Gene3D" id="3.10.180.10">
    <property type="entry name" value="2,3-Dihydroxybiphenyl 1,2-Dioxygenase, domain 1"/>
    <property type="match status" value="1"/>
</dbReference>
<name>A0ABP9GDY6_9FLAO</name>
<protein>
    <recommendedName>
        <fullName evidence="3">VOC domain-containing protein</fullName>
    </recommendedName>
</protein>
<dbReference type="EMBL" id="BAABJJ010000012">
    <property type="protein sequence ID" value="GAA4939800.1"/>
    <property type="molecule type" value="Genomic_DNA"/>
</dbReference>
<accession>A0ABP9GDY6</accession>
<gene>
    <name evidence="1" type="ORF">GCM10023314_10690</name>
</gene>
<dbReference type="InterPro" id="IPR029068">
    <property type="entry name" value="Glyas_Bleomycin-R_OHBP_Dase"/>
</dbReference>
<dbReference type="SUPFAM" id="SSF54593">
    <property type="entry name" value="Glyoxalase/Bleomycin resistance protein/Dihydroxybiphenyl dioxygenase"/>
    <property type="match status" value="1"/>
</dbReference>